<evidence type="ECO:0000313" key="1">
    <source>
        <dbReference type="EMBL" id="PMC58829.1"/>
    </source>
</evidence>
<dbReference type="Proteomes" id="UP000235682">
    <property type="component" value="Unassembled WGS sequence"/>
</dbReference>
<dbReference type="AlphaFoldDB" id="A0A2N6SP52"/>
<evidence type="ECO:0000313" key="2">
    <source>
        <dbReference type="Proteomes" id="UP000235682"/>
    </source>
</evidence>
<protein>
    <submittedName>
        <fullName evidence="1">Uncharacterized protein</fullName>
    </submittedName>
</protein>
<comment type="caution">
    <text evidence="1">The sequence shown here is derived from an EMBL/GenBank/DDBJ whole genome shotgun (WGS) entry which is preliminary data.</text>
</comment>
<reference evidence="1 2" key="1">
    <citation type="submission" date="2017-09" db="EMBL/GenBank/DDBJ databases">
        <title>Bacterial strain isolated from the female urinary microbiota.</title>
        <authorList>
            <person name="Thomas-White K."/>
            <person name="Kumar N."/>
            <person name="Forster S."/>
            <person name="Putonti C."/>
            <person name="Lawley T."/>
            <person name="Wolfe A.J."/>
        </authorList>
    </citation>
    <scope>NUCLEOTIDE SEQUENCE [LARGE SCALE GENOMIC DNA]</scope>
    <source>
        <strain evidence="1 2">UMB0852</strain>
    </source>
</reference>
<gene>
    <name evidence="1" type="ORF">CJ205_02610</name>
</gene>
<dbReference type="EMBL" id="PNHE01000006">
    <property type="protein sequence ID" value="PMC58829.1"/>
    <property type="molecule type" value="Genomic_DNA"/>
</dbReference>
<sequence>MGVGTTVLSQLLNLEEKELRYVILIPINNVESTYILWREIMTSLRIFNFSILPCSFKKRKKIINNNFYQDDTFILVNDNNNFKIISSQLDTSYIEQLIQKIDQKKKEIRGLQNI</sequence>
<proteinExistence type="predicted"/>
<name>A0A2N6SP52_9LACT</name>
<keyword evidence="2" id="KW-1185">Reference proteome</keyword>
<accession>A0A2N6SP52</accession>
<organism evidence="1 2">
    <name type="scientific">Dolosicoccus paucivorans</name>
    <dbReference type="NCBI Taxonomy" id="84521"/>
    <lineage>
        <taxon>Bacteria</taxon>
        <taxon>Bacillati</taxon>
        <taxon>Bacillota</taxon>
        <taxon>Bacilli</taxon>
        <taxon>Lactobacillales</taxon>
        <taxon>Aerococcaceae</taxon>
        <taxon>Dolosicoccus</taxon>
    </lineage>
</organism>